<evidence type="ECO:0000256" key="3">
    <source>
        <dbReference type="ARBA" id="ARBA00004745"/>
    </source>
</evidence>
<dbReference type="PRINTS" id="PR01001">
    <property type="entry name" value="FADG3PDH"/>
</dbReference>
<dbReference type="RefSeq" id="XP_500862.1">
    <property type="nucleotide sequence ID" value="XM_500862.1"/>
</dbReference>
<dbReference type="Proteomes" id="UP000256601">
    <property type="component" value="Unassembled WGS sequence"/>
</dbReference>
<evidence type="ECO:0000313" key="15">
    <source>
        <dbReference type="Proteomes" id="UP000182444"/>
    </source>
</evidence>
<evidence type="ECO:0000259" key="12">
    <source>
        <dbReference type="Pfam" id="PF16901"/>
    </source>
</evidence>
<name>A0A1H6PI43_YARLL</name>
<keyword evidence="7" id="KW-0809">Transit peptide</keyword>
<comment type="pathway">
    <text evidence="3">Polyol metabolism; glycerol degradation.</text>
</comment>
<dbReference type="FunFam" id="3.30.9.10:FF:000037">
    <property type="entry name" value="Glycerol-3-phosphate dehydrogenase"/>
    <property type="match status" value="1"/>
</dbReference>
<dbReference type="SUPFAM" id="SSF51905">
    <property type="entry name" value="FAD/NAD(P)-binding domain"/>
    <property type="match status" value="1"/>
</dbReference>
<dbReference type="EMBL" id="CP017554">
    <property type="protein sequence ID" value="AOW01672.1"/>
    <property type="molecule type" value="Genomic_DNA"/>
</dbReference>
<dbReference type="OMA" id="PHIVKPM"/>
<reference evidence="14 16" key="2">
    <citation type="submission" date="2018-07" db="EMBL/GenBank/DDBJ databases">
        <title>Draft Genome Assemblies for Five Robust Yarrowia lipolytica Strains Exhibiting High Lipid Production and Pentose Sugar Utilization and Sugar Alcohol Secretion from Undetoxified Lignocellulosic Biomass Hydrolysates.</title>
        <authorList>
            <consortium name="DOE Joint Genome Institute"/>
            <person name="Walker C."/>
            <person name="Ryu S."/>
            <person name="Na H."/>
            <person name="Zane M."/>
            <person name="LaButti K."/>
            <person name="Lipzen A."/>
            <person name="Haridas S."/>
            <person name="Barry K."/>
            <person name="Grigoriev I.V."/>
            <person name="Quarterman J."/>
            <person name="Slininger P."/>
            <person name="Dien B."/>
            <person name="Trinh C.T."/>
        </authorList>
    </citation>
    <scope>NUCLEOTIDE SEQUENCE [LARGE SCALE GENOMIC DNA]</scope>
    <source>
        <strain evidence="14 16">YB392</strain>
    </source>
</reference>
<dbReference type="OrthoDB" id="264015at2759"/>
<reference evidence="13 15" key="1">
    <citation type="journal article" date="2016" name="PLoS ONE">
        <title>Sequence Assembly of Yarrowia lipolytica Strain W29/CLIB89 Shows Transposable Element Diversity.</title>
        <authorList>
            <person name="Magnan C."/>
            <person name="Yu J."/>
            <person name="Chang I."/>
            <person name="Jahn E."/>
            <person name="Kanomata Y."/>
            <person name="Wu J."/>
            <person name="Zeller M."/>
            <person name="Oakes M."/>
            <person name="Baldi P."/>
            <person name="Sandmeyer S."/>
        </authorList>
    </citation>
    <scope>NUCLEOTIDE SEQUENCE [LARGE SCALE GENOMIC DNA]</scope>
    <source>
        <strain evidence="13">CLIB89</strain>
        <strain evidence="15">CLIB89(W29)</strain>
    </source>
</reference>
<evidence type="ECO:0000256" key="10">
    <source>
        <dbReference type="RuleBase" id="RU361217"/>
    </source>
</evidence>
<feature type="domain" description="FAD dependent oxidoreductase" evidence="11">
    <location>
        <begin position="67"/>
        <end position="433"/>
    </location>
</feature>
<dbReference type="VEuPathDB" id="FungiDB:YALI1_B18499g"/>
<dbReference type="EC" id="1.1.5.3" evidence="10"/>
<comment type="cofactor">
    <cofactor evidence="1 10">
        <name>FAD</name>
        <dbReference type="ChEBI" id="CHEBI:57692"/>
    </cofactor>
</comment>
<keyword evidence="8 10" id="KW-0560">Oxidoreductase</keyword>
<evidence type="ECO:0000256" key="6">
    <source>
        <dbReference type="ARBA" id="ARBA00022827"/>
    </source>
</evidence>
<dbReference type="SUPFAM" id="SSF54373">
    <property type="entry name" value="FAD-linked reductases, C-terminal domain"/>
    <property type="match status" value="1"/>
</dbReference>
<gene>
    <name evidence="14" type="ORF">B0I71DRAFT_130235</name>
    <name evidence="13" type="ORF">YALI1_B18499g</name>
</gene>
<keyword evidence="9" id="KW-0496">Mitochondrion</keyword>
<dbReference type="PANTHER" id="PTHR11985:SF15">
    <property type="entry name" value="GLYCEROL-3-PHOSPHATE DEHYDROGENASE, MITOCHONDRIAL"/>
    <property type="match status" value="1"/>
</dbReference>
<evidence type="ECO:0000256" key="1">
    <source>
        <dbReference type="ARBA" id="ARBA00001974"/>
    </source>
</evidence>
<dbReference type="GO" id="GO:0005739">
    <property type="term" value="C:mitochondrion"/>
    <property type="evidence" value="ECO:0007669"/>
    <property type="project" value="UniProtKB-SubCell"/>
</dbReference>
<dbReference type="PANTHER" id="PTHR11985">
    <property type="entry name" value="GLYCEROL-3-PHOSPHATE DEHYDROGENASE"/>
    <property type="match status" value="1"/>
</dbReference>
<dbReference type="PROSITE" id="PS00977">
    <property type="entry name" value="FAD_G3PDH_1"/>
    <property type="match status" value="1"/>
</dbReference>
<dbReference type="Gene3D" id="1.10.8.870">
    <property type="entry name" value="Alpha-glycerophosphate oxidase, cap domain"/>
    <property type="match status" value="1"/>
</dbReference>
<proteinExistence type="inferred from homology"/>
<dbReference type="Pfam" id="PF16901">
    <property type="entry name" value="DAO_C"/>
    <property type="match status" value="1"/>
</dbReference>
<dbReference type="Gene3D" id="3.30.9.10">
    <property type="entry name" value="D-Amino Acid Oxidase, subunit A, domain 2"/>
    <property type="match status" value="1"/>
</dbReference>
<dbReference type="PROSITE" id="PS00978">
    <property type="entry name" value="FAD_G3PDH_2"/>
    <property type="match status" value="1"/>
</dbReference>
<evidence type="ECO:0000256" key="9">
    <source>
        <dbReference type="ARBA" id="ARBA00023128"/>
    </source>
</evidence>
<evidence type="ECO:0000256" key="2">
    <source>
        <dbReference type="ARBA" id="ARBA00004173"/>
    </source>
</evidence>
<evidence type="ECO:0000256" key="5">
    <source>
        <dbReference type="ARBA" id="ARBA00022630"/>
    </source>
</evidence>
<dbReference type="VEuPathDB" id="FungiDB:YALI0_B13970g"/>
<keyword evidence="6" id="KW-0274">FAD</keyword>
<dbReference type="GeneID" id="2907009"/>
<dbReference type="KEGG" id="yli:2907009"/>
<organism evidence="13 15">
    <name type="scientific">Yarrowia lipolytica</name>
    <name type="common">Candida lipolytica</name>
    <dbReference type="NCBI Taxonomy" id="4952"/>
    <lineage>
        <taxon>Eukaryota</taxon>
        <taxon>Fungi</taxon>
        <taxon>Dikarya</taxon>
        <taxon>Ascomycota</taxon>
        <taxon>Saccharomycotina</taxon>
        <taxon>Dipodascomycetes</taxon>
        <taxon>Dipodascales</taxon>
        <taxon>Dipodascales incertae sedis</taxon>
        <taxon>Yarrowia</taxon>
    </lineage>
</organism>
<dbReference type="AlphaFoldDB" id="A0A1H6PI43"/>
<dbReference type="Proteomes" id="UP000182444">
    <property type="component" value="Chromosome 1B"/>
</dbReference>
<evidence type="ECO:0000259" key="11">
    <source>
        <dbReference type="Pfam" id="PF01266"/>
    </source>
</evidence>
<evidence type="ECO:0000256" key="4">
    <source>
        <dbReference type="ARBA" id="ARBA00007330"/>
    </source>
</evidence>
<comment type="subcellular location">
    <subcellularLocation>
        <location evidence="2">Mitochondrion</location>
    </subcellularLocation>
</comment>
<keyword evidence="5 10" id="KW-0285">Flavoprotein</keyword>
<evidence type="ECO:0000313" key="13">
    <source>
        <dbReference type="EMBL" id="AOW01672.1"/>
    </source>
</evidence>
<evidence type="ECO:0000313" key="14">
    <source>
        <dbReference type="EMBL" id="RDW26846.1"/>
    </source>
</evidence>
<accession>A0A1H6PI43</accession>
<evidence type="ECO:0000313" key="16">
    <source>
        <dbReference type="Proteomes" id="UP000256601"/>
    </source>
</evidence>
<dbReference type="Pfam" id="PF01266">
    <property type="entry name" value="DAO"/>
    <property type="match status" value="1"/>
</dbReference>
<dbReference type="InterPro" id="IPR036188">
    <property type="entry name" value="FAD/NAD-bd_sf"/>
</dbReference>
<feature type="domain" description="Alpha-glycerophosphate oxidase C-terminal" evidence="12">
    <location>
        <begin position="458"/>
        <end position="591"/>
    </location>
</feature>
<dbReference type="InterPro" id="IPR006076">
    <property type="entry name" value="FAD-dep_OxRdtase"/>
</dbReference>
<dbReference type="EMBL" id="KZ858973">
    <property type="protein sequence ID" value="RDW26846.1"/>
    <property type="molecule type" value="Genomic_DNA"/>
</dbReference>
<sequence>MFRTIRKPAWAAAAAVAAAGAGAVALSVPAQAQEELHKKHKFTVPPVAAEPPSRAAQLEKMKTEEFDLVVVGGGATGSGIALDAVTRGLKVALVERDDFSCGTSSRSTKLIHGGVRYLEKAVWNLDYNQYELVKEALHERKVFLDIAPHLTFALPIMIPVYTWWQLPYFWMGVKCYDLLAGRQNLESSYMLSRSRALDAFPMLSDDKLKGAIVYYDGSQNDSRMNVSLIMTAVEKGATILNHCEVTELTKGANGQLNGVVAKDTDGNAGSFNIKAKCVVNATGPFTDSLRQMDDKNTKEICAPSSGVHIILPGYYSPKKMGLLDPATSDGRVIFFLPWQGNTLAGTTDQPTKITANPIPSEEDIDFILNEVRHYVEGKVDVRREDVLAAWSGIRPLVRDPHAKNTESLVRNHLITYSESGLVTIAGGKWTTYRQMAEETVDACIAKFGLKPEISAKAVTRDVKLIGAKDWTPLTYIDLIQQEDLDPEVAKHLSENYGSRAFTVASLAEMPTPEPGVIPQSTLTKGKRILYPYPYLDAECKYSMKYEYATTAIDFLARRTRLAFLNAAAAYEALPEVIEIMAKELQWDEARKEQEFNTGVEYLYSMGLTPKDK</sequence>
<evidence type="ECO:0000256" key="8">
    <source>
        <dbReference type="ARBA" id="ARBA00023002"/>
    </source>
</evidence>
<evidence type="ECO:0000256" key="7">
    <source>
        <dbReference type="ARBA" id="ARBA00022946"/>
    </source>
</evidence>
<dbReference type="InterPro" id="IPR000447">
    <property type="entry name" value="G3P_DH_FAD-dep"/>
</dbReference>
<dbReference type="InterPro" id="IPR038299">
    <property type="entry name" value="DAO_C_sf"/>
</dbReference>
<protein>
    <recommendedName>
        <fullName evidence="10">Glycerol-3-phosphate dehydrogenase</fullName>
        <ecNumber evidence="10">1.1.5.3</ecNumber>
    </recommendedName>
</protein>
<dbReference type="eggNOG" id="KOG0042">
    <property type="taxonomic scope" value="Eukaryota"/>
</dbReference>
<comment type="similarity">
    <text evidence="4 10">Belongs to the FAD-dependent glycerol-3-phosphate dehydrogenase family.</text>
</comment>
<dbReference type="Gene3D" id="3.50.50.60">
    <property type="entry name" value="FAD/NAD(P)-binding domain"/>
    <property type="match status" value="1"/>
</dbReference>
<dbReference type="InterPro" id="IPR031656">
    <property type="entry name" value="DAO_C"/>
</dbReference>
<comment type="catalytic activity">
    <reaction evidence="10">
        <text>a quinone + sn-glycerol 3-phosphate = dihydroxyacetone phosphate + a quinol</text>
        <dbReference type="Rhea" id="RHEA:18977"/>
        <dbReference type="ChEBI" id="CHEBI:24646"/>
        <dbReference type="ChEBI" id="CHEBI:57597"/>
        <dbReference type="ChEBI" id="CHEBI:57642"/>
        <dbReference type="ChEBI" id="CHEBI:132124"/>
        <dbReference type="EC" id="1.1.5.3"/>
    </reaction>
</comment>
<dbReference type="GO" id="GO:0004368">
    <property type="term" value="F:glycerol-3-phosphate dehydrogenase (quinone) activity"/>
    <property type="evidence" value="ECO:0007669"/>
    <property type="project" value="UniProtKB-EC"/>
</dbReference>
<dbReference type="GO" id="GO:0006072">
    <property type="term" value="P:glycerol-3-phosphate metabolic process"/>
    <property type="evidence" value="ECO:0007669"/>
    <property type="project" value="UniProtKB-UniRule"/>
</dbReference>